<gene>
    <name evidence="2" type="ORF">EDD27_10072</name>
</gene>
<feature type="transmembrane region" description="Helical" evidence="1">
    <location>
        <begin position="96"/>
        <end position="114"/>
    </location>
</feature>
<organism evidence="2 3">
    <name type="scientific">Nonomuraea polychroma</name>
    <dbReference type="NCBI Taxonomy" id="46176"/>
    <lineage>
        <taxon>Bacteria</taxon>
        <taxon>Bacillati</taxon>
        <taxon>Actinomycetota</taxon>
        <taxon>Actinomycetes</taxon>
        <taxon>Streptosporangiales</taxon>
        <taxon>Streptosporangiaceae</taxon>
        <taxon>Nonomuraea</taxon>
    </lineage>
</organism>
<keyword evidence="3" id="KW-1185">Reference proteome</keyword>
<feature type="transmembrane region" description="Helical" evidence="1">
    <location>
        <begin position="64"/>
        <end position="84"/>
    </location>
</feature>
<comment type="caution">
    <text evidence="2">The sequence shown here is derived from an EMBL/GenBank/DDBJ whole genome shotgun (WGS) entry which is preliminary data.</text>
</comment>
<keyword evidence="1" id="KW-0472">Membrane</keyword>
<dbReference type="AlphaFoldDB" id="A0A438MN56"/>
<feature type="transmembrane region" description="Helical" evidence="1">
    <location>
        <begin position="40"/>
        <end position="59"/>
    </location>
</feature>
<dbReference type="EMBL" id="SAUN01000001">
    <property type="protein sequence ID" value="RVX47150.1"/>
    <property type="molecule type" value="Genomic_DNA"/>
</dbReference>
<name>A0A438MN56_9ACTN</name>
<protein>
    <submittedName>
        <fullName evidence="2">Uncharacterized protein</fullName>
    </submittedName>
</protein>
<evidence type="ECO:0000313" key="2">
    <source>
        <dbReference type="EMBL" id="RVX47150.1"/>
    </source>
</evidence>
<reference evidence="2 3" key="1">
    <citation type="submission" date="2019-01" db="EMBL/GenBank/DDBJ databases">
        <title>Sequencing the genomes of 1000 actinobacteria strains.</title>
        <authorList>
            <person name="Klenk H.-P."/>
        </authorList>
    </citation>
    <scope>NUCLEOTIDE SEQUENCE [LARGE SCALE GENOMIC DNA]</scope>
    <source>
        <strain evidence="2 3">DSM 43925</strain>
    </source>
</reference>
<proteinExistence type="predicted"/>
<dbReference type="Proteomes" id="UP000284824">
    <property type="component" value="Unassembled WGS sequence"/>
</dbReference>
<evidence type="ECO:0000313" key="3">
    <source>
        <dbReference type="Proteomes" id="UP000284824"/>
    </source>
</evidence>
<evidence type="ECO:0000256" key="1">
    <source>
        <dbReference type="SAM" id="Phobius"/>
    </source>
</evidence>
<accession>A0A438MN56</accession>
<keyword evidence="1" id="KW-0812">Transmembrane</keyword>
<sequence length="122" mass="13350">MIVTIAVVVGAAMMLAAGVWMRIDPASFAEWAGWPNHVHFLHDAGVFQIGIGLMMLAALWWRDVIAVVLAGFLFTNTFHAINHLQDQSMGGRASDWWILGLFSLLAGVALVLRLRAVRGRPA</sequence>
<dbReference type="OrthoDB" id="5738083at2"/>
<keyword evidence="1" id="KW-1133">Transmembrane helix</keyword>
<dbReference type="RefSeq" id="WP_127939626.1">
    <property type="nucleotide sequence ID" value="NZ_SAUN01000001.1"/>
</dbReference>